<dbReference type="STRING" id="59895.A0A103Y2N9"/>
<evidence type="ECO:0000313" key="2">
    <source>
        <dbReference type="Proteomes" id="UP000243975"/>
    </source>
</evidence>
<keyword evidence="2" id="KW-1185">Reference proteome</keyword>
<dbReference type="Gramene" id="KVI01386">
    <property type="protein sequence ID" value="KVI01386"/>
    <property type="gene ID" value="Ccrd_020339"/>
</dbReference>
<feature type="non-terminal residue" evidence="1">
    <location>
        <position position="393"/>
    </location>
</feature>
<dbReference type="EMBL" id="LEKV01003109">
    <property type="protein sequence ID" value="KVI01386.1"/>
    <property type="molecule type" value="Genomic_DNA"/>
</dbReference>
<gene>
    <name evidence="1" type="ORF">Ccrd_020339</name>
</gene>
<dbReference type="AlphaFoldDB" id="A0A103Y2N9"/>
<organism evidence="1 2">
    <name type="scientific">Cynara cardunculus var. scolymus</name>
    <name type="common">Globe artichoke</name>
    <name type="synonym">Cynara scolymus</name>
    <dbReference type="NCBI Taxonomy" id="59895"/>
    <lineage>
        <taxon>Eukaryota</taxon>
        <taxon>Viridiplantae</taxon>
        <taxon>Streptophyta</taxon>
        <taxon>Embryophyta</taxon>
        <taxon>Tracheophyta</taxon>
        <taxon>Spermatophyta</taxon>
        <taxon>Magnoliopsida</taxon>
        <taxon>eudicotyledons</taxon>
        <taxon>Gunneridae</taxon>
        <taxon>Pentapetalae</taxon>
        <taxon>asterids</taxon>
        <taxon>campanulids</taxon>
        <taxon>Asterales</taxon>
        <taxon>Asteraceae</taxon>
        <taxon>Carduoideae</taxon>
        <taxon>Cardueae</taxon>
        <taxon>Carduinae</taxon>
        <taxon>Cynara</taxon>
    </lineage>
</organism>
<sequence>MNILIFIGTIFNHNVGGPHLLSPMVSIAFRNRATENTSVLSRLHLHLSQEPKLKFSHRDMIEFRSVVPARRESAFSNPTRKLHLHMQLQSLENPNIFKANMETWPCKLPPIQEKMMRNLQLLNESSNSLMMQHVSHNTPQNAELYGTSNNSLQQEYSPSTMMVNGMDNSINGIDIPGSSTHASELGDTEQRRMELQQFWAFQAGIDDSAIERLQLHMQLQSLENPNIPHCANLTMWPCKLNPIQEKMMQSLQLLNESSNPLMMQHVLPDSPQKVELYGQINNCPQQVYSPQSNIMINQMEGSINGINIPGSSMQVPESEGTKQPSMELQQFWALQAEIDEFLSNKAANSVLLDQAQTNEFDCFKDMDGAKDIMTWWSNEFNANSASSNSWDSY</sequence>
<proteinExistence type="predicted"/>
<protein>
    <submittedName>
        <fullName evidence="1">Uncharacterized protein</fullName>
    </submittedName>
</protein>
<comment type="caution">
    <text evidence="1">The sequence shown here is derived from an EMBL/GenBank/DDBJ whole genome shotgun (WGS) entry which is preliminary data.</text>
</comment>
<reference evidence="1 2" key="1">
    <citation type="journal article" date="2016" name="Sci. Rep.">
        <title>The genome sequence of the outbreeding globe artichoke constructed de novo incorporating a phase-aware low-pass sequencing strategy of F1 progeny.</title>
        <authorList>
            <person name="Scaglione D."/>
            <person name="Reyes-Chin-Wo S."/>
            <person name="Acquadro A."/>
            <person name="Froenicke L."/>
            <person name="Portis E."/>
            <person name="Beitel C."/>
            <person name="Tirone M."/>
            <person name="Mauro R."/>
            <person name="Lo Monaco A."/>
            <person name="Mauromicale G."/>
            <person name="Faccioli P."/>
            <person name="Cattivelli L."/>
            <person name="Rieseberg L."/>
            <person name="Michelmore R."/>
            <person name="Lanteri S."/>
        </authorList>
    </citation>
    <scope>NUCLEOTIDE SEQUENCE [LARGE SCALE GENOMIC DNA]</scope>
    <source>
        <strain evidence="1">2C</strain>
    </source>
</reference>
<dbReference type="Proteomes" id="UP000243975">
    <property type="component" value="Unassembled WGS sequence"/>
</dbReference>
<evidence type="ECO:0000313" key="1">
    <source>
        <dbReference type="EMBL" id="KVI01386.1"/>
    </source>
</evidence>
<name>A0A103Y2N9_CYNCS</name>
<accession>A0A103Y2N9</accession>